<evidence type="ECO:0000313" key="2">
    <source>
        <dbReference type="EMBL" id="VEJ51441.1"/>
    </source>
</evidence>
<dbReference type="Proteomes" id="UP000272771">
    <property type="component" value="Chromosome"/>
</dbReference>
<dbReference type="OrthoDB" id="7019622at2"/>
<keyword evidence="3" id="KW-1185">Reference proteome</keyword>
<accession>A0A448VNV6</accession>
<dbReference type="RefSeq" id="WP_004282438.1">
    <property type="nucleotide sequence ID" value="NZ_CAUJRG010000011.1"/>
</dbReference>
<reference evidence="2 3" key="1">
    <citation type="submission" date="2018-12" db="EMBL/GenBank/DDBJ databases">
        <authorList>
            <consortium name="Pathogen Informatics"/>
        </authorList>
    </citation>
    <scope>NUCLEOTIDE SEQUENCE [LARGE SCALE GENOMIC DNA]</scope>
    <source>
        <strain evidence="2 3">NCTC12742</strain>
    </source>
</reference>
<evidence type="ECO:0000313" key="3">
    <source>
        <dbReference type="Proteomes" id="UP000272771"/>
    </source>
</evidence>
<dbReference type="KEGG" id="nwe:SAMEA3174300_1954"/>
<protein>
    <submittedName>
        <fullName evidence="2">Uncharacterized protein</fullName>
    </submittedName>
</protein>
<name>A0A448VNV6_9NEIS</name>
<feature type="signal peptide" evidence="1">
    <location>
        <begin position="1"/>
        <end position="20"/>
    </location>
</feature>
<feature type="chain" id="PRO_5019328952" evidence="1">
    <location>
        <begin position="21"/>
        <end position="122"/>
    </location>
</feature>
<sequence length="122" mass="13629">MKSKGLLFILLLGFSVFSWAQRMVPADMSVGKLKSVQGSQLVLGNNTLGFTEVITLGLVNNDALLEMSPALRVRDERNRFIVSGKLGANIGKHIAVRVRNNQVDEIWILTEAEYAKFMQHKK</sequence>
<dbReference type="EMBL" id="LR134533">
    <property type="protein sequence ID" value="VEJ51441.1"/>
    <property type="molecule type" value="Genomic_DNA"/>
</dbReference>
<keyword evidence="1" id="KW-0732">Signal</keyword>
<proteinExistence type="predicted"/>
<dbReference type="AlphaFoldDB" id="A0A448VNV6"/>
<evidence type="ECO:0000256" key="1">
    <source>
        <dbReference type="SAM" id="SignalP"/>
    </source>
</evidence>
<organism evidence="2 3">
    <name type="scientific">Neisseria weaveri</name>
    <dbReference type="NCBI Taxonomy" id="28091"/>
    <lineage>
        <taxon>Bacteria</taxon>
        <taxon>Pseudomonadati</taxon>
        <taxon>Pseudomonadota</taxon>
        <taxon>Betaproteobacteria</taxon>
        <taxon>Neisseriales</taxon>
        <taxon>Neisseriaceae</taxon>
        <taxon>Neisseria</taxon>
    </lineage>
</organism>
<gene>
    <name evidence="2" type="ORF">NCTC12742_01329</name>
</gene>